<gene>
    <name evidence="2" type="ORF">MCM1_1628</name>
</gene>
<evidence type="ECO:0000259" key="1">
    <source>
        <dbReference type="Pfam" id="PF06250"/>
    </source>
</evidence>
<feature type="domain" description="YhcG PDDEXK nuclease" evidence="1">
    <location>
        <begin position="52"/>
        <end position="134"/>
    </location>
</feature>
<reference evidence="2 3" key="2">
    <citation type="journal article" date="2015" name="Stand. Genomic Sci.">
        <title>The complete genome sequence of the rumen methanogen Methanosarcina barkeri CM1.</title>
        <authorList>
            <person name="Lambie S.C."/>
            <person name="Kelly W.J."/>
            <person name="Leahy S.C."/>
            <person name="Li D."/>
            <person name="Reilly K."/>
            <person name="McAllister T.A."/>
            <person name="Valle E.R."/>
            <person name="Attwood G.T."/>
            <person name="Altermann E."/>
        </authorList>
    </citation>
    <scope>NUCLEOTIDE SEQUENCE [LARGE SCALE GENOMIC DNA]</scope>
    <source>
        <strain evidence="2 3">CM1</strain>
    </source>
</reference>
<reference evidence="3" key="1">
    <citation type="submission" date="2014-06" db="EMBL/GenBank/DDBJ databases">
        <title>The complete genome sequence of Methanosarcina barkeri CM1.</title>
        <authorList>
            <consortium name="Pastoral Greenhouse Gas Research Consortium"/>
            <person name="Lambie S.C."/>
            <person name="Leahy S.C."/>
            <person name="Kelly W.J."/>
            <person name="Li D."/>
            <person name="Reilly K."/>
            <person name="Attwood G.T."/>
            <person name="Altermann E."/>
        </authorList>
    </citation>
    <scope>NUCLEOTIDE SEQUENCE [LARGE SCALE GENOMIC DNA]</scope>
    <source>
        <strain evidence="3">CM1</strain>
    </source>
</reference>
<protein>
    <recommendedName>
        <fullName evidence="1">YhcG PDDEXK nuclease domain-containing protein</fullName>
    </recommendedName>
</protein>
<evidence type="ECO:0000313" key="3">
    <source>
        <dbReference type="Proteomes" id="UP000035331"/>
    </source>
</evidence>
<dbReference type="Proteomes" id="UP000035331">
    <property type="component" value="Chromosome"/>
</dbReference>
<dbReference type="InterPro" id="IPR053148">
    <property type="entry name" value="PD-DEXK-like_domain"/>
</dbReference>
<accession>A0A0G3C9J8</accession>
<organism evidence="2 3">
    <name type="scientific">Methanosarcina barkeri CM1</name>
    <dbReference type="NCBI Taxonomy" id="796385"/>
    <lineage>
        <taxon>Archaea</taxon>
        <taxon>Methanobacteriati</taxon>
        <taxon>Methanobacteriota</taxon>
        <taxon>Stenosarchaea group</taxon>
        <taxon>Methanomicrobia</taxon>
        <taxon>Methanosarcinales</taxon>
        <taxon>Methanosarcinaceae</taxon>
        <taxon>Methanosarcina</taxon>
    </lineage>
</organism>
<dbReference type="AlphaFoldDB" id="A0A0G3C9J8"/>
<sequence length="147" mass="17176">MCRIERWSMHTLQERIDSMLYERTAISRKPEEVIRHELSALRGQDQLTPELVFRDPYVLDFLGLKDRYLDKDLEDAILRELKSFLLELGAGFAFFARQRHIQIDNDDFYIDLLFYHRSLHRLIAIDLKLGNFKAVQGPDGALPALAG</sequence>
<dbReference type="PATRIC" id="fig|796385.3.peg.2037"/>
<evidence type="ECO:0000313" key="2">
    <source>
        <dbReference type="EMBL" id="AKJ38664.1"/>
    </source>
</evidence>
<proteinExistence type="predicted"/>
<dbReference type="EMBL" id="CP008746">
    <property type="protein sequence ID" value="AKJ38664.1"/>
    <property type="molecule type" value="Genomic_DNA"/>
</dbReference>
<dbReference type="InterPro" id="IPR009362">
    <property type="entry name" value="YhcG_C"/>
</dbReference>
<dbReference type="PANTHER" id="PTHR30547">
    <property type="entry name" value="UNCHARACTERIZED PROTEIN YHCG-RELATED"/>
    <property type="match status" value="1"/>
</dbReference>
<dbReference type="PANTHER" id="PTHR30547:SF5">
    <property type="entry name" value="NUCLEASE YHCG-RELATED"/>
    <property type="match status" value="1"/>
</dbReference>
<name>A0A0G3C9J8_METBA</name>
<dbReference type="Pfam" id="PF06250">
    <property type="entry name" value="YhcG_C"/>
    <property type="match status" value="1"/>
</dbReference>